<organism evidence="1 2">
    <name type="scientific">Actinorhabdospora filicis</name>
    <dbReference type="NCBI Taxonomy" id="1785913"/>
    <lineage>
        <taxon>Bacteria</taxon>
        <taxon>Bacillati</taxon>
        <taxon>Actinomycetota</taxon>
        <taxon>Actinomycetes</taxon>
        <taxon>Micromonosporales</taxon>
        <taxon>Micromonosporaceae</taxon>
        <taxon>Actinorhabdospora</taxon>
    </lineage>
</organism>
<reference evidence="1" key="1">
    <citation type="submission" date="2023-03" db="EMBL/GenBank/DDBJ databases">
        <title>Actinorhabdospora filicis NBRC 111898.</title>
        <authorList>
            <person name="Ichikawa N."/>
            <person name="Sato H."/>
            <person name="Tonouchi N."/>
        </authorList>
    </citation>
    <scope>NUCLEOTIDE SEQUENCE</scope>
    <source>
        <strain evidence="1">NBRC 111898</strain>
    </source>
</reference>
<evidence type="ECO:0000313" key="2">
    <source>
        <dbReference type="Proteomes" id="UP001165079"/>
    </source>
</evidence>
<sequence length="262" mass="28617">MSELWDTEGKVLAALDRFEAALPGWVRPAAFGLGWEPGGEFAWARHDLGERPLAAVVLARVCGHAGGSASYRLTASDLDEAIASLAPAEACASLDHPDLWAWRPLRAALPEGEGVIAVFAADFAYAGGDRYVSALVAEAMGGREENADGTTTLWRPVGPAELAYVREHGSWPPRLPDQPIFYPVLNRAYAERIAREWNVPHSGTGYVTRFRVETRFLRRYPTRRAGGEDVLELWVPAEELGELNGHIVGEIEVVARFGEGDK</sequence>
<keyword evidence="2" id="KW-1185">Reference proteome</keyword>
<gene>
    <name evidence="1" type="ORF">Afil01_35370</name>
</gene>
<evidence type="ECO:0000313" key="1">
    <source>
        <dbReference type="EMBL" id="GLZ78730.1"/>
    </source>
</evidence>
<accession>A0A9W6SKL5</accession>
<dbReference type="EMBL" id="BSTX01000002">
    <property type="protein sequence ID" value="GLZ78730.1"/>
    <property type="molecule type" value="Genomic_DNA"/>
</dbReference>
<comment type="caution">
    <text evidence="1">The sequence shown here is derived from an EMBL/GenBank/DDBJ whole genome shotgun (WGS) entry which is preliminary data.</text>
</comment>
<proteinExistence type="predicted"/>
<name>A0A9W6SKL5_9ACTN</name>
<dbReference type="Proteomes" id="UP001165079">
    <property type="component" value="Unassembled WGS sequence"/>
</dbReference>
<protein>
    <submittedName>
        <fullName evidence="1">Uncharacterized protein</fullName>
    </submittedName>
</protein>
<dbReference type="AlphaFoldDB" id="A0A9W6SKL5"/>